<evidence type="ECO:0000313" key="2">
    <source>
        <dbReference type="Proteomes" id="UP000192610"/>
    </source>
</evidence>
<sequence length="73" mass="8184">MAIGFGVPNAGFNSCINFARNVSVYLSIPFNFIAFPIQMDKCLYNNFSCFSTSSPYALTIYPGFSRYLLNAEF</sequence>
<dbReference type="EMBL" id="LVXG01000067">
    <property type="protein sequence ID" value="OQP40842.1"/>
    <property type="molecule type" value="Genomic_DNA"/>
</dbReference>
<gene>
    <name evidence="1" type="ORF">A4H97_14635</name>
</gene>
<keyword evidence="2" id="KW-1185">Reference proteome</keyword>
<reference evidence="2" key="1">
    <citation type="submission" date="2016-04" db="EMBL/GenBank/DDBJ databases">
        <authorList>
            <person name="Chen L."/>
            <person name="Zhuang W."/>
            <person name="Wang G."/>
        </authorList>
    </citation>
    <scope>NUCLEOTIDE SEQUENCE [LARGE SCALE GENOMIC DNA]</scope>
    <source>
        <strain evidence="2">17621</strain>
    </source>
</reference>
<comment type="caution">
    <text evidence="1">The sequence shown here is derived from an EMBL/GenBank/DDBJ whole genome shotgun (WGS) entry which is preliminary data.</text>
</comment>
<dbReference type="Proteomes" id="UP000192610">
    <property type="component" value="Unassembled WGS sequence"/>
</dbReference>
<dbReference type="AlphaFoldDB" id="A0A1V9E414"/>
<proteinExistence type="predicted"/>
<evidence type="ECO:0000313" key="1">
    <source>
        <dbReference type="EMBL" id="OQP40842.1"/>
    </source>
</evidence>
<organism evidence="1 2">
    <name type="scientific">Niastella yeongjuensis</name>
    <dbReference type="NCBI Taxonomy" id="354355"/>
    <lineage>
        <taxon>Bacteria</taxon>
        <taxon>Pseudomonadati</taxon>
        <taxon>Bacteroidota</taxon>
        <taxon>Chitinophagia</taxon>
        <taxon>Chitinophagales</taxon>
        <taxon>Chitinophagaceae</taxon>
        <taxon>Niastella</taxon>
    </lineage>
</organism>
<protein>
    <submittedName>
        <fullName evidence="1">Uncharacterized protein</fullName>
    </submittedName>
</protein>
<name>A0A1V9E414_9BACT</name>
<accession>A0A1V9E414</accession>